<dbReference type="SMART" id="SM00387">
    <property type="entry name" value="HATPase_c"/>
    <property type="match status" value="1"/>
</dbReference>
<dbReference type="SUPFAM" id="SSF55874">
    <property type="entry name" value="ATPase domain of HSP90 chaperone/DNA topoisomerase II/histidine kinase"/>
    <property type="match status" value="1"/>
</dbReference>
<evidence type="ECO:0000256" key="10">
    <source>
        <dbReference type="ARBA" id="ARBA00022723"/>
    </source>
</evidence>
<comment type="function">
    <text evidence="17">Member of the two-component regulatory system NreB/NreC involved in the control of dissimilatory nitrate/nitrite reduction in response to oxygen. NreB functions as a direct oxygen sensor histidine kinase which is autophosphorylated, in the absence of oxygen, probably at the conserved histidine residue, and transfers its phosphate group probably to a conserved aspartate residue of NreC. NreB/NreC activates the expression of the nitrate (narGHJI) and nitrite (nir) reductase operons, as well as the putative nitrate transporter gene narT.</text>
</comment>
<dbReference type="AlphaFoldDB" id="A0A2T0SVH4"/>
<keyword evidence="13" id="KW-0067">ATP-binding</keyword>
<sequence length="353" mass="37516">MRLFRVSVLVYAVVLLAGLYYAVAGLSPDADPLRLAGFVAGIGVLVAVESLGGRHVVALLALRLALYVAVAALDESGLSRVLFVLVPFTAYLQLGRRVGLALGGVSLVLLLGGYLLWMPGWYTDATSVSDVLMFCVGLVLALSMAAIATREREARARATELSAAVERTRLARDIHDGLGHHLTAIAVQLEKAEAFRDLDPAAADRAVADARRSARLALRDVRSSVRAMRSDTDPFDLPSALADLVRDTGIGLTVVGEHTAADRASLATLYRAAQESLTNARRHAHATTVSATLTFGDREARLEVVDDGRGFDPDQPEGFGLRGMRERAELVGGRVEVASRPGAGTRVTVTVPS</sequence>
<dbReference type="Gene3D" id="3.30.565.10">
    <property type="entry name" value="Histidine kinase-like ATPase, C-terminal domain"/>
    <property type="match status" value="1"/>
</dbReference>
<keyword evidence="19" id="KW-0472">Membrane</keyword>
<evidence type="ECO:0000256" key="11">
    <source>
        <dbReference type="ARBA" id="ARBA00022741"/>
    </source>
</evidence>
<feature type="transmembrane region" description="Helical" evidence="19">
    <location>
        <begin position="98"/>
        <end position="119"/>
    </location>
</feature>
<dbReference type="RefSeq" id="WP_106191752.1">
    <property type="nucleotide sequence ID" value="NZ_PVTF01000010.1"/>
</dbReference>
<keyword evidence="11" id="KW-0547">Nucleotide-binding</keyword>
<evidence type="ECO:0000256" key="2">
    <source>
        <dbReference type="ARBA" id="ARBA00001966"/>
    </source>
</evidence>
<dbReference type="GO" id="GO:0046872">
    <property type="term" value="F:metal ion binding"/>
    <property type="evidence" value="ECO:0007669"/>
    <property type="project" value="UniProtKB-KW"/>
</dbReference>
<evidence type="ECO:0000256" key="9">
    <source>
        <dbReference type="ARBA" id="ARBA00022679"/>
    </source>
</evidence>
<keyword evidence="7" id="KW-0963">Cytoplasm</keyword>
<name>A0A2T0SVH4_9PSEU</name>
<evidence type="ECO:0000256" key="6">
    <source>
        <dbReference type="ARBA" id="ARBA00022485"/>
    </source>
</evidence>
<reference evidence="21 22" key="1">
    <citation type="submission" date="2018-03" db="EMBL/GenBank/DDBJ databases">
        <title>Genomic Encyclopedia of Archaeal and Bacterial Type Strains, Phase II (KMG-II): from individual species to whole genera.</title>
        <authorList>
            <person name="Goeker M."/>
        </authorList>
    </citation>
    <scope>NUCLEOTIDE SEQUENCE [LARGE SCALE GENOMIC DNA]</scope>
    <source>
        <strain evidence="21 22">DSM 44720</strain>
    </source>
</reference>
<keyword evidence="19" id="KW-1133">Transmembrane helix</keyword>
<dbReference type="OrthoDB" id="227596at2"/>
<dbReference type="GO" id="GO:0000155">
    <property type="term" value="F:phosphorelay sensor kinase activity"/>
    <property type="evidence" value="ECO:0007669"/>
    <property type="project" value="InterPro"/>
</dbReference>
<dbReference type="EMBL" id="PVTF01000010">
    <property type="protein sequence ID" value="PRY37415.1"/>
    <property type="molecule type" value="Genomic_DNA"/>
</dbReference>
<protein>
    <recommendedName>
        <fullName evidence="5">Oxygen sensor histidine kinase NreB</fullName>
        <ecNumber evidence="4">2.7.13.3</ecNumber>
    </recommendedName>
    <alternativeName>
        <fullName evidence="18">Nitrogen regulation protein B</fullName>
    </alternativeName>
</protein>
<proteinExistence type="predicted"/>
<evidence type="ECO:0000256" key="4">
    <source>
        <dbReference type="ARBA" id="ARBA00012438"/>
    </source>
</evidence>
<dbReference type="InterPro" id="IPR003594">
    <property type="entry name" value="HATPase_dom"/>
</dbReference>
<evidence type="ECO:0000256" key="14">
    <source>
        <dbReference type="ARBA" id="ARBA00023004"/>
    </source>
</evidence>
<dbReference type="InterPro" id="IPR004358">
    <property type="entry name" value="Sig_transdc_His_kin-like_C"/>
</dbReference>
<evidence type="ECO:0000259" key="20">
    <source>
        <dbReference type="PROSITE" id="PS50109"/>
    </source>
</evidence>
<dbReference type="PRINTS" id="PR00344">
    <property type="entry name" value="BCTRLSENSOR"/>
</dbReference>
<keyword evidence="6" id="KW-0004">4Fe-4S</keyword>
<dbReference type="Proteomes" id="UP000239494">
    <property type="component" value="Unassembled WGS sequence"/>
</dbReference>
<evidence type="ECO:0000256" key="3">
    <source>
        <dbReference type="ARBA" id="ARBA00004496"/>
    </source>
</evidence>
<feature type="transmembrane region" description="Helical" evidence="19">
    <location>
        <begin position="131"/>
        <end position="149"/>
    </location>
</feature>
<accession>A0A2T0SVH4</accession>
<keyword evidence="16" id="KW-0411">Iron-sulfur</keyword>
<evidence type="ECO:0000256" key="16">
    <source>
        <dbReference type="ARBA" id="ARBA00023014"/>
    </source>
</evidence>
<dbReference type="GO" id="GO:0016020">
    <property type="term" value="C:membrane"/>
    <property type="evidence" value="ECO:0007669"/>
    <property type="project" value="InterPro"/>
</dbReference>
<evidence type="ECO:0000256" key="18">
    <source>
        <dbReference type="ARBA" id="ARBA00030800"/>
    </source>
</evidence>
<dbReference type="GO" id="GO:0005737">
    <property type="term" value="C:cytoplasm"/>
    <property type="evidence" value="ECO:0007669"/>
    <property type="project" value="UniProtKB-SubCell"/>
</dbReference>
<dbReference type="InterPro" id="IPR011712">
    <property type="entry name" value="Sig_transdc_His_kin_sub3_dim/P"/>
</dbReference>
<keyword evidence="14" id="KW-0408">Iron</keyword>
<gene>
    <name evidence="21" type="ORF">CLV43_110226</name>
</gene>
<evidence type="ECO:0000256" key="19">
    <source>
        <dbReference type="SAM" id="Phobius"/>
    </source>
</evidence>
<evidence type="ECO:0000256" key="8">
    <source>
        <dbReference type="ARBA" id="ARBA00022553"/>
    </source>
</evidence>
<comment type="cofactor">
    <cofactor evidence="2">
        <name>[4Fe-4S] cluster</name>
        <dbReference type="ChEBI" id="CHEBI:49883"/>
    </cofactor>
</comment>
<keyword evidence="12 21" id="KW-0418">Kinase</keyword>
<dbReference type="Gene3D" id="1.20.5.1930">
    <property type="match status" value="1"/>
</dbReference>
<dbReference type="PANTHER" id="PTHR24421:SF10">
    <property type="entry name" value="NITRATE_NITRITE SENSOR PROTEIN NARQ"/>
    <property type="match status" value="1"/>
</dbReference>
<organism evidence="21 22">
    <name type="scientific">Umezawaea tangerina</name>
    <dbReference type="NCBI Taxonomy" id="84725"/>
    <lineage>
        <taxon>Bacteria</taxon>
        <taxon>Bacillati</taxon>
        <taxon>Actinomycetota</taxon>
        <taxon>Actinomycetes</taxon>
        <taxon>Pseudonocardiales</taxon>
        <taxon>Pseudonocardiaceae</taxon>
        <taxon>Umezawaea</taxon>
    </lineage>
</organism>
<dbReference type="PANTHER" id="PTHR24421">
    <property type="entry name" value="NITRATE/NITRITE SENSOR PROTEIN NARX-RELATED"/>
    <property type="match status" value="1"/>
</dbReference>
<dbReference type="InterPro" id="IPR050482">
    <property type="entry name" value="Sensor_HK_TwoCompSys"/>
</dbReference>
<dbReference type="InterPro" id="IPR005467">
    <property type="entry name" value="His_kinase_dom"/>
</dbReference>
<keyword evidence="22" id="KW-1185">Reference proteome</keyword>
<evidence type="ECO:0000313" key="21">
    <source>
        <dbReference type="EMBL" id="PRY37415.1"/>
    </source>
</evidence>
<keyword evidence="10" id="KW-0479">Metal-binding</keyword>
<dbReference type="EC" id="2.7.13.3" evidence="4"/>
<evidence type="ECO:0000256" key="13">
    <source>
        <dbReference type="ARBA" id="ARBA00022840"/>
    </source>
</evidence>
<feature type="domain" description="Histidine kinase" evidence="20">
    <location>
        <begin position="269"/>
        <end position="353"/>
    </location>
</feature>
<evidence type="ECO:0000256" key="17">
    <source>
        <dbReference type="ARBA" id="ARBA00024827"/>
    </source>
</evidence>
<evidence type="ECO:0000256" key="7">
    <source>
        <dbReference type="ARBA" id="ARBA00022490"/>
    </source>
</evidence>
<keyword evidence="19" id="KW-0812">Transmembrane</keyword>
<dbReference type="GO" id="GO:0046983">
    <property type="term" value="F:protein dimerization activity"/>
    <property type="evidence" value="ECO:0007669"/>
    <property type="project" value="InterPro"/>
</dbReference>
<keyword evidence="8" id="KW-0597">Phosphoprotein</keyword>
<dbReference type="PROSITE" id="PS50109">
    <property type="entry name" value="HIS_KIN"/>
    <property type="match status" value="1"/>
</dbReference>
<dbReference type="CDD" id="cd16917">
    <property type="entry name" value="HATPase_UhpB-NarQ-NarX-like"/>
    <property type="match status" value="1"/>
</dbReference>
<comment type="subcellular location">
    <subcellularLocation>
        <location evidence="3">Cytoplasm</location>
    </subcellularLocation>
</comment>
<evidence type="ECO:0000256" key="12">
    <source>
        <dbReference type="ARBA" id="ARBA00022777"/>
    </source>
</evidence>
<keyword evidence="15" id="KW-0902">Two-component regulatory system</keyword>
<dbReference type="GO" id="GO:0005524">
    <property type="term" value="F:ATP binding"/>
    <property type="evidence" value="ECO:0007669"/>
    <property type="project" value="UniProtKB-KW"/>
</dbReference>
<evidence type="ECO:0000256" key="5">
    <source>
        <dbReference type="ARBA" id="ARBA00017322"/>
    </source>
</evidence>
<evidence type="ECO:0000256" key="1">
    <source>
        <dbReference type="ARBA" id="ARBA00000085"/>
    </source>
</evidence>
<dbReference type="GO" id="GO:0051539">
    <property type="term" value="F:4 iron, 4 sulfur cluster binding"/>
    <property type="evidence" value="ECO:0007669"/>
    <property type="project" value="UniProtKB-KW"/>
</dbReference>
<feature type="transmembrane region" description="Helical" evidence="19">
    <location>
        <begin position="6"/>
        <end position="23"/>
    </location>
</feature>
<dbReference type="Pfam" id="PF02518">
    <property type="entry name" value="HATPase_c"/>
    <property type="match status" value="1"/>
</dbReference>
<evidence type="ECO:0000256" key="15">
    <source>
        <dbReference type="ARBA" id="ARBA00023012"/>
    </source>
</evidence>
<keyword evidence="9" id="KW-0808">Transferase</keyword>
<feature type="transmembrane region" description="Helical" evidence="19">
    <location>
        <begin position="35"/>
        <end position="52"/>
    </location>
</feature>
<dbReference type="Pfam" id="PF07730">
    <property type="entry name" value="HisKA_3"/>
    <property type="match status" value="1"/>
</dbReference>
<dbReference type="InterPro" id="IPR036890">
    <property type="entry name" value="HATPase_C_sf"/>
</dbReference>
<evidence type="ECO:0000313" key="22">
    <source>
        <dbReference type="Proteomes" id="UP000239494"/>
    </source>
</evidence>
<comment type="caution">
    <text evidence="21">The sequence shown here is derived from an EMBL/GenBank/DDBJ whole genome shotgun (WGS) entry which is preliminary data.</text>
</comment>
<comment type="catalytic activity">
    <reaction evidence="1">
        <text>ATP + protein L-histidine = ADP + protein N-phospho-L-histidine.</text>
        <dbReference type="EC" id="2.7.13.3"/>
    </reaction>
</comment>